<evidence type="ECO:0000313" key="2">
    <source>
        <dbReference type="EMBL" id="CAL4888478.1"/>
    </source>
</evidence>
<dbReference type="AlphaFoldDB" id="A0ABC8VF02"/>
<accession>A0ABC8VF02</accession>
<dbReference type="SUPFAM" id="SSF48452">
    <property type="entry name" value="TPR-like"/>
    <property type="match status" value="1"/>
</dbReference>
<dbReference type="InterPro" id="IPR011990">
    <property type="entry name" value="TPR-like_helical_dom_sf"/>
</dbReference>
<reference evidence="3" key="1">
    <citation type="submission" date="2024-06" db="EMBL/GenBank/DDBJ databases">
        <authorList>
            <person name="Ryan C."/>
        </authorList>
    </citation>
    <scope>NUCLEOTIDE SEQUENCE [LARGE SCALE GENOMIC DNA]</scope>
</reference>
<protein>
    <submittedName>
        <fullName evidence="2">Uncharacterized protein</fullName>
    </submittedName>
</protein>
<gene>
    <name evidence="2" type="ORF">URODEC1_LOCUS2236</name>
</gene>
<dbReference type="EMBL" id="OZ075111">
    <property type="protein sequence ID" value="CAL4888478.1"/>
    <property type="molecule type" value="Genomic_DNA"/>
</dbReference>
<name>A0ABC8VF02_9POAL</name>
<reference evidence="2 3" key="2">
    <citation type="submission" date="2024-10" db="EMBL/GenBank/DDBJ databases">
        <authorList>
            <person name="Ryan C."/>
        </authorList>
    </citation>
    <scope>NUCLEOTIDE SEQUENCE [LARGE SCALE GENOMIC DNA]</scope>
</reference>
<organism evidence="2 3">
    <name type="scientific">Urochloa decumbens</name>
    <dbReference type="NCBI Taxonomy" id="240449"/>
    <lineage>
        <taxon>Eukaryota</taxon>
        <taxon>Viridiplantae</taxon>
        <taxon>Streptophyta</taxon>
        <taxon>Embryophyta</taxon>
        <taxon>Tracheophyta</taxon>
        <taxon>Spermatophyta</taxon>
        <taxon>Magnoliopsida</taxon>
        <taxon>Liliopsida</taxon>
        <taxon>Poales</taxon>
        <taxon>Poaceae</taxon>
        <taxon>PACMAD clade</taxon>
        <taxon>Panicoideae</taxon>
        <taxon>Panicodae</taxon>
        <taxon>Paniceae</taxon>
        <taxon>Melinidinae</taxon>
        <taxon>Urochloa</taxon>
    </lineage>
</organism>
<evidence type="ECO:0000256" key="1">
    <source>
        <dbReference type="SAM" id="SignalP"/>
    </source>
</evidence>
<feature type="signal peptide" evidence="1">
    <location>
        <begin position="1"/>
        <end position="20"/>
    </location>
</feature>
<keyword evidence="1" id="KW-0732">Signal</keyword>
<keyword evidence="3" id="KW-1185">Reference proteome</keyword>
<sequence length="319" mass="33428">MSRFLRPAALAAAGARVLFSALSWSTSSPLSLSASPFSSPSTPVEHPAAATGHLALVRAHPGFRELNAMLTPASFLVDATQALLAGALHCAPFCPGTLRLGREFLTAEILSAESKGNADAAAGQAAKKILHPSIVVMDLGAKGHGAETCYLGAVISGAEAVTARIRIALLDVCDGRIEDALDTMERLAAEHPGNTTARLYAAALCHVLGRHQDGARWLRGAGVPDLSRFEHKMPFVEAVLISTLGSAPRAVAGSEELVLRSTLGMVEMSMWSIFKHGDLSERLEVLAVMAFLRGVVARKLRRGDGSAAPLEGSQDATPN</sequence>
<dbReference type="Proteomes" id="UP001497457">
    <property type="component" value="Chromosome 1b"/>
</dbReference>
<evidence type="ECO:0000313" key="3">
    <source>
        <dbReference type="Proteomes" id="UP001497457"/>
    </source>
</evidence>
<proteinExistence type="predicted"/>
<feature type="chain" id="PRO_5044798718" evidence="1">
    <location>
        <begin position="21"/>
        <end position="319"/>
    </location>
</feature>